<proteinExistence type="predicted"/>
<dbReference type="HOGENOM" id="CLU_2090792_0_0_1"/>
<name>V4ARR4_LOTGI</name>
<dbReference type="PANTHER" id="PTHR47535:SF1">
    <property type="entry name" value="NESPRIN-1"/>
    <property type="match status" value="1"/>
</dbReference>
<keyword evidence="5" id="KW-0472">Membrane</keyword>
<dbReference type="GO" id="GO:0051015">
    <property type="term" value="F:actin filament binding"/>
    <property type="evidence" value="ECO:0007669"/>
    <property type="project" value="TreeGrafter"/>
</dbReference>
<dbReference type="AlphaFoldDB" id="V4ARR4"/>
<dbReference type="Pfam" id="PF00307">
    <property type="entry name" value="CH"/>
    <property type="match status" value="1"/>
</dbReference>
<evidence type="ECO:0000313" key="7">
    <source>
        <dbReference type="EMBL" id="ESO96376.1"/>
    </source>
</evidence>
<protein>
    <recommendedName>
        <fullName evidence="6">Calponin-homology (CH) domain-containing protein</fullName>
    </recommendedName>
</protein>
<feature type="domain" description="Calponin-homology (CH)" evidence="6">
    <location>
        <begin position="41"/>
        <end position="117"/>
    </location>
</feature>
<accession>V4ARR4</accession>
<keyword evidence="4" id="KW-1133">Transmembrane helix</keyword>
<gene>
    <name evidence="7" type="ORF">LOTGIDRAFT_176593</name>
</gene>
<dbReference type="STRING" id="225164.V4ARR4"/>
<dbReference type="CTD" id="20243863"/>
<evidence type="ECO:0000256" key="1">
    <source>
        <dbReference type="ARBA" id="ARBA00004370"/>
    </source>
</evidence>
<organism evidence="7 8">
    <name type="scientific">Lottia gigantea</name>
    <name type="common">Giant owl limpet</name>
    <dbReference type="NCBI Taxonomy" id="225164"/>
    <lineage>
        <taxon>Eukaryota</taxon>
        <taxon>Metazoa</taxon>
        <taxon>Spiralia</taxon>
        <taxon>Lophotrochozoa</taxon>
        <taxon>Mollusca</taxon>
        <taxon>Gastropoda</taxon>
        <taxon>Patellogastropoda</taxon>
        <taxon>Lottioidea</taxon>
        <taxon>Lottiidae</taxon>
        <taxon>Lottia</taxon>
    </lineage>
</organism>
<dbReference type="GO" id="GO:0007097">
    <property type="term" value="P:nuclear migration"/>
    <property type="evidence" value="ECO:0007669"/>
    <property type="project" value="TreeGrafter"/>
</dbReference>
<dbReference type="InterPro" id="IPR052403">
    <property type="entry name" value="LINC-complex_assoc"/>
</dbReference>
<dbReference type="GO" id="GO:0005640">
    <property type="term" value="C:nuclear outer membrane"/>
    <property type="evidence" value="ECO:0007669"/>
    <property type="project" value="TreeGrafter"/>
</dbReference>
<reference evidence="7 8" key="1">
    <citation type="journal article" date="2013" name="Nature">
        <title>Insights into bilaterian evolution from three spiralian genomes.</title>
        <authorList>
            <person name="Simakov O."/>
            <person name="Marletaz F."/>
            <person name="Cho S.J."/>
            <person name="Edsinger-Gonzales E."/>
            <person name="Havlak P."/>
            <person name="Hellsten U."/>
            <person name="Kuo D.H."/>
            <person name="Larsson T."/>
            <person name="Lv J."/>
            <person name="Arendt D."/>
            <person name="Savage R."/>
            <person name="Osoegawa K."/>
            <person name="de Jong P."/>
            <person name="Grimwood J."/>
            <person name="Chapman J.A."/>
            <person name="Shapiro H."/>
            <person name="Aerts A."/>
            <person name="Otillar R.P."/>
            <person name="Terry A.Y."/>
            <person name="Boore J.L."/>
            <person name="Grigoriev I.V."/>
            <person name="Lindberg D.R."/>
            <person name="Seaver E.C."/>
            <person name="Weisblat D.A."/>
            <person name="Putnam N.H."/>
            <person name="Rokhsar D.S."/>
        </authorList>
    </citation>
    <scope>NUCLEOTIDE SEQUENCE [LARGE SCALE GENOMIC DNA]</scope>
</reference>
<evidence type="ECO:0000256" key="4">
    <source>
        <dbReference type="ARBA" id="ARBA00022989"/>
    </source>
</evidence>
<keyword evidence="8" id="KW-1185">Reference proteome</keyword>
<dbReference type="GO" id="GO:0005737">
    <property type="term" value="C:cytoplasm"/>
    <property type="evidence" value="ECO:0007669"/>
    <property type="project" value="TreeGrafter"/>
</dbReference>
<dbReference type="EMBL" id="KB201464">
    <property type="protein sequence ID" value="ESO96376.1"/>
    <property type="molecule type" value="Genomic_DNA"/>
</dbReference>
<dbReference type="InterPro" id="IPR001715">
    <property type="entry name" value="CH_dom"/>
</dbReference>
<evidence type="ECO:0000313" key="8">
    <source>
        <dbReference type="Proteomes" id="UP000030746"/>
    </source>
</evidence>
<comment type="subcellular location">
    <subcellularLocation>
        <location evidence="1">Membrane</location>
    </subcellularLocation>
</comment>
<evidence type="ECO:0000256" key="5">
    <source>
        <dbReference type="ARBA" id="ARBA00023136"/>
    </source>
</evidence>
<dbReference type="OrthoDB" id="2161974at2759"/>
<evidence type="ECO:0000259" key="6">
    <source>
        <dbReference type="PROSITE" id="PS50021"/>
    </source>
</evidence>
<dbReference type="GeneID" id="20243863"/>
<evidence type="ECO:0000256" key="2">
    <source>
        <dbReference type="ARBA" id="ARBA00022692"/>
    </source>
</evidence>
<keyword evidence="2" id="KW-0812">Transmembrane</keyword>
<feature type="non-terminal residue" evidence="7">
    <location>
        <position position="117"/>
    </location>
</feature>
<dbReference type="InterPro" id="IPR036872">
    <property type="entry name" value="CH_dom_sf"/>
</dbReference>
<dbReference type="PANTHER" id="PTHR47535">
    <property type="entry name" value="MUSCLE-SPECIFIC PROTEIN 300 KDA, ISOFORM G"/>
    <property type="match status" value="1"/>
</dbReference>
<dbReference type="Gene3D" id="1.10.418.10">
    <property type="entry name" value="Calponin-like domain"/>
    <property type="match status" value="1"/>
</dbReference>
<dbReference type="PROSITE" id="PS50021">
    <property type="entry name" value="CH"/>
    <property type="match status" value="1"/>
</dbReference>
<dbReference type="KEGG" id="lgi:LOTGIDRAFT_176593"/>
<dbReference type="GO" id="GO:0034993">
    <property type="term" value="C:meiotic nuclear membrane microtubule tethering complex"/>
    <property type="evidence" value="ECO:0007669"/>
    <property type="project" value="TreeGrafter"/>
</dbReference>
<dbReference type="SUPFAM" id="SSF47576">
    <property type="entry name" value="Calponin-homology domain, CH-domain"/>
    <property type="match status" value="1"/>
</dbReference>
<keyword evidence="3" id="KW-0677">Repeat</keyword>
<sequence length="117" mass="13639">MENVGYRHALRRDIDIRRRHHDLKGEKLCMEIQYLSDQQQKIQLKTFTNWINHTLKKNGSSRRVTDLLEEVKDGVILLEIIQILTKEKVTKGRPSSTKRPLQINNVSTALDFLSTKG</sequence>
<evidence type="ECO:0000256" key="3">
    <source>
        <dbReference type="ARBA" id="ARBA00022737"/>
    </source>
</evidence>
<dbReference type="Proteomes" id="UP000030746">
    <property type="component" value="Unassembled WGS sequence"/>
</dbReference>
<dbReference type="RefSeq" id="XP_009052937.1">
    <property type="nucleotide sequence ID" value="XM_009054689.1"/>
</dbReference>